<sequence>MDKRYIACRLDLGITRIAGFLLFNAASEHYEFEEVTPKETLRLVKAGMVNGLKIVDGELVPDSEGFGQHNFKIKSGVGNYRNAVETGKQGDKTYSIIRKVSHDDEDEYTVITSKCGRFSIDTEGLIALMRFYDVAGVRLDESGEIVTYPGVTISDMRTHADPKSYDPKEVLDVGGVLMPASDLTMAEIFGTGGIEEKAEGVEQPVKENESSETVKVDEPKQTPKKPASKGAAAKKKS</sequence>
<proteinExistence type="predicted"/>
<dbReference type="AlphaFoldDB" id="A0A3G1KTA5"/>
<dbReference type="Proteomes" id="UP000323521">
    <property type="component" value="Chromosome"/>
</dbReference>
<evidence type="ECO:0000313" key="2">
    <source>
        <dbReference type="EMBL" id="ATW25634.1"/>
    </source>
</evidence>
<name>A0A3G1KTA5_FORW1</name>
<keyword evidence="3" id="KW-1185">Reference proteome</keyword>
<dbReference type="OrthoDB" id="1861513at2"/>
<evidence type="ECO:0000256" key="1">
    <source>
        <dbReference type="SAM" id="MobiDB-lite"/>
    </source>
</evidence>
<protein>
    <submittedName>
        <fullName evidence="2">Uncharacterized protein</fullName>
    </submittedName>
</protein>
<gene>
    <name evidence="2" type="ORF">DCMF_13460</name>
</gene>
<dbReference type="KEGG" id="fwa:DCMF_13460"/>
<evidence type="ECO:0000313" key="3">
    <source>
        <dbReference type="Proteomes" id="UP000323521"/>
    </source>
</evidence>
<feature type="compositionally biased region" description="Basic and acidic residues" evidence="1">
    <location>
        <begin position="194"/>
        <end position="221"/>
    </location>
</feature>
<feature type="region of interest" description="Disordered" evidence="1">
    <location>
        <begin position="194"/>
        <end position="237"/>
    </location>
</feature>
<dbReference type="EMBL" id="CP017634">
    <property type="protein sequence ID" value="ATW25634.1"/>
    <property type="molecule type" value="Genomic_DNA"/>
</dbReference>
<feature type="compositionally biased region" description="Basic residues" evidence="1">
    <location>
        <begin position="222"/>
        <end position="237"/>
    </location>
</feature>
<dbReference type="RefSeq" id="WP_148134891.1">
    <property type="nucleotide sequence ID" value="NZ_CP017634.1"/>
</dbReference>
<accession>A0A3G1KTA5</accession>
<reference evidence="2 3" key="1">
    <citation type="submission" date="2016-10" db="EMBL/GenBank/DDBJ databases">
        <title>Complete Genome Sequence of Peptococcaceae strain DCMF.</title>
        <authorList>
            <person name="Edwards R.J."/>
            <person name="Holland S.I."/>
            <person name="Deshpande N.P."/>
            <person name="Wong Y.K."/>
            <person name="Ertan H."/>
            <person name="Manefield M."/>
            <person name="Russell T.L."/>
            <person name="Lee M.J."/>
        </authorList>
    </citation>
    <scope>NUCLEOTIDE SEQUENCE [LARGE SCALE GENOMIC DNA]</scope>
    <source>
        <strain evidence="2 3">DCMF</strain>
    </source>
</reference>
<organism evidence="2 3">
    <name type="scientific">Formimonas warabiya</name>
    <dbReference type="NCBI Taxonomy" id="1761012"/>
    <lineage>
        <taxon>Bacteria</taxon>
        <taxon>Bacillati</taxon>
        <taxon>Bacillota</taxon>
        <taxon>Clostridia</taxon>
        <taxon>Eubacteriales</taxon>
        <taxon>Peptococcaceae</taxon>
        <taxon>Candidatus Formimonas</taxon>
    </lineage>
</organism>